<evidence type="ECO:0000313" key="2">
    <source>
        <dbReference type="EMBL" id="KAJ3227132.1"/>
    </source>
</evidence>
<keyword evidence="3" id="KW-1185">Reference proteome</keyword>
<gene>
    <name evidence="2" type="ORF">HK099_003351</name>
</gene>
<dbReference type="SUPFAM" id="SSF46938">
    <property type="entry name" value="CRAL/TRIO N-terminal domain"/>
    <property type="match status" value="1"/>
</dbReference>
<dbReference type="InterPro" id="IPR011074">
    <property type="entry name" value="CRAL/TRIO_N_dom"/>
</dbReference>
<dbReference type="InterPro" id="IPR036273">
    <property type="entry name" value="CRAL/TRIO_N_dom_sf"/>
</dbReference>
<protein>
    <recommendedName>
        <fullName evidence="1">CRAL/TRIO N-terminal domain-containing protein</fullName>
    </recommendedName>
</protein>
<accession>A0AAD5UB59</accession>
<organism evidence="2 3">
    <name type="scientific">Clydaea vesicula</name>
    <dbReference type="NCBI Taxonomy" id="447962"/>
    <lineage>
        <taxon>Eukaryota</taxon>
        <taxon>Fungi</taxon>
        <taxon>Fungi incertae sedis</taxon>
        <taxon>Chytridiomycota</taxon>
        <taxon>Chytridiomycota incertae sedis</taxon>
        <taxon>Chytridiomycetes</taxon>
        <taxon>Lobulomycetales</taxon>
        <taxon>Lobulomycetaceae</taxon>
        <taxon>Clydaea</taxon>
    </lineage>
</organism>
<sequence length="545" mass="61184">MEQVFVKENTLLLTESLSFFRVIISASTEQKSGYLLKVDRTDHYLLKFLRASKFNILRSLELLVNYESTIKLKGFKNVLLNSDIIDVLSTNFMHYNFNYKTIDGHQFLSFPIEKIEKALWYLMEKIVKDEETQKCGISIFLLSDKLKSRVSFLERDASNKESEEMIKLISDIETATPIKIVSSQPLDERPKEIKHYKIIKNQDTTKFNSTCASNLTKSNQDITSNAKNAVVTPSLQTSSSQSNSLCKIDSKTASVSAISSDKGKLIVPFKSSESIADAKPKEIKHYSIIKNSTTMQVNSPQPGLANQQNKETVSTSGIEQNRGMVYKSMDNFNNVPSTDTAREMNHSNFENVKVVKKESQQLKGNSLISVNPIVGQKGTNTVVSSQVVDEKPKEIKHYSIIKSSNNDKTAHVTNTENQNINCLNKVSSKETLRENKDYEKCKEIKHYSIIKNDNTSTPLSTTGNLNQALNNKIVRSTNSNATIQTSNSITRDSSMRDSGNTLNTSLSSLSQKGNANSLNSTVEIISSTPIDERPKEIKHYKIIRK</sequence>
<feature type="domain" description="CRAL/TRIO N-terminal" evidence="1">
    <location>
        <begin position="41"/>
        <end position="66"/>
    </location>
</feature>
<dbReference type="Proteomes" id="UP001211065">
    <property type="component" value="Unassembled WGS sequence"/>
</dbReference>
<dbReference type="SMART" id="SM01100">
    <property type="entry name" value="CRAL_TRIO_N"/>
    <property type="match status" value="1"/>
</dbReference>
<dbReference type="EMBL" id="JADGJW010000022">
    <property type="protein sequence ID" value="KAJ3227132.1"/>
    <property type="molecule type" value="Genomic_DNA"/>
</dbReference>
<evidence type="ECO:0000259" key="1">
    <source>
        <dbReference type="SMART" id="SM01100"/>
    </source>
</evidence>
<comment type="caution">
    <text evidence="2">The sequence shown here is derived from an EMBL/GenBank/DDBJ whole genome shotgun (WGS) entry which is preliminary data.</text>
</comment>
<reference evidence="2" key="1">
    <citation type="submission" date="2020-05" db="EMBL/GenBank/DDBJ databases">
        <title>Phylogenomic resolution of chytrid fungi.</title>
        <authorList>
            <person name="Stajich J.E."/>
            <person name="Amses K."/>
            <person name="Simmons R."/>
            <person name="Seto K."/>
            <person name="Myers J."/>
            <person name="Bonds A."/>
            <person name="Quandt C.A."/>
            <person name="Barry K."/>
            <person name="Liu P."/>
            <person name="Grigoriev I."/>
            <person name="Longcore J.E."/>
            <person name="James T.Y."/>
        </authorList>
    </citation>
    <scope>NUCLEOTIDE SEQUENCE</scope>
    <source>
        <strain evidence="2">JEL0476</strain>
    </source>
</reference>
<dbReference type="AlphaFoldDB" id="A0AAD5UB59"/>
<name>A0AAD5UB59_9FUNG</name>
<dbReference type="Gene3D" id="1.10.8.20">
    <property type="entry name" value="N-terminal domain of phosphatidylinositol transfer protein sec14p"/>
    <property type="match status" value="1"/>
</dbReference>
<proteinExistence type="predicted"/>
<evidence type="ECO:0000313" key="3">
    <source>
        <dbReference type="Proteomes" id="UP001211065"/>
    </source>
</evidence>